<dbReference type="Proteomes" id="UP000030765">
    <property type="component" value="Unassembled WGS sequence"/>
</dbReference>
<proteinExistence type="predicted"/>
<evidence type="ECO:0000313" key="3">
    <source>
        <dbReference type="Proteomes" id="UP000030765"/>
    </source>
</evidence>
<gene>
    <name evidence="1" type="ORF">ZHAS_00010629</name>
</gene>
<evidence type="ECO:0000313" key="2">
    <source>
        <dbReference type="EnsemblMetazoa" id="ASIC010629-PA"/>
    </source>
</evidence>
<keyword evidence="3" id="KW-1185">Reference proteome</keyword>
<dbReference type="EnsemblMetazoa" id="ASIC010629-RA">
    <property type="protein sequence ID" value="ASIC010629-PA"/>
    <property type="gene ID" value="ASIC010629"/>
</dbReference>
<organism evidence="1">
    <name type="scientific">Anopheles sinensis</name>
    <name type="common">Mosquito</name>
    <dbReference type="NCBI Taxonomy" id="74873"/>
    <lineage>
        <taxon>Eukaryota</taxon>
        <taxon>Metazoa</taxon>
        <taxon>Ecdysozoa</taxon>
        <taxon>Arthropoda</taxon>
        <taxon>Hexapoda</taxon>
        <taxon>Insecta</taxon>
        <taxon>Pterygota</taxon>
        <taxon>Neoptera</taxon>
        <taxon>Endopterygota</taxon>
        <taxon>Diptera</taxon>
        <taxon>Nematocera</taxon>
        <taxon>Culicoidea</taxon>
        <taxon>Culicidae</taxon>
        <taxon>Anophelinae</taxon>
        <taxon>Anopheles</taxon>
    </lineage>
</organism>
<sequence>MRHGGTVDIRRLGHRRVWYLFPSRQALIEADGRRICVNRRTVMTADTKLERRIYGRYIFFPACLHWTWVVNVTQCESETHQRNGWKTGQD</sequence>
<dbReference type="VEuPathDB" id="VectorBase:ASIC010629"/>
<reference evidence="2" key="2">
    <citation type="submission" date="2020-05" db="UniProtKB">
        <authorList>
            <consortium name="EnsemblMetazoa"/>
        </authorList>
    </citation>
    <scope>IDENTIFICATION</scope>
</reference>
<accession>A0A084VY31</accession>
<reference evidence="1 3" key="1">
    <citation type="journal article" date="2014" name="BMC Genomics">
        <title>Genome sequence of Anopheles sinensis provides insight into genetics basis of mosquito competence for malaria parasites.</title>
        <authorList>
            <person name="Zhou D."/>
            <person name="Zhang D."/>
            <person name="Ding G."/>
            <person name="Shi L."/>
            <person name="Hou Q."/>
            <person name="Ye Y."/>
            <person name="Xu Y."/>
            <person name="Zhou H."/>
            <person name="Xiong C."/>
            <person name="Li S."/>
            <person name="Yu J."/>
            <person name="Hong S."/>
            <person name="Yu X."/>
            <person name="Zou P."/>
            <person name="Chen C."/>
            <person name="Chang X."/>
            <person name="Wang W."/>
            <person name="Lv Y."/>
            <person name="Sun Y."/>
            <person name="Ma L."/>
            <person name="Shen B."/>
            <person name="Zhu C."/>
        </authorList>
    </citation>
    <scope>NUCLEOTIDE SEQUENCE [LARGE SCALE GENOMIC DNA]</scope>
</reference>
<evidence type="ECO:0000313" key="1">
    <source>
        <dbReference type="EMBL" id="KFB42875.1"/>
    </source>
</evidence>
<dbReference type="EMBL" id="KE525226">
    <property type="protein sequence ID" value="KFB42875.1"/>
    <property type="molecule type" value="Genomic_DNA"/>
</dbReference>
<name>A0A084VY31_ANOSI</name>
<dbReference type="EMBL" id="ATLV01018264">
    <property type="status" value="NOT_ANNOTATED_CDS"/>
    <property type="molecule type" value="Genomic_DNA"/>
</dbReference>
<protein>
    <submittedName>
        <fullName evidence="1 2">Uncharacterized protein</fullName>
    </submittedName>
</protein>
<dbReference type="AlphaFoldDB" id="A0A084VY31"/>